<proteinExistence type="inferred from homology"/>
<feature type="compositionally biased region" description="Low complexity" evidence="10">
    <location>
        <begin position="316"/>
        <end position="344"/>
    </location>
</feature>
<evidence type="ECO:0000313" key="12">
    <source>
        <dbReference type="Proteomes" id="UP001152795"/>
    </source>
</evidence>
<dbReference type="PROSITE" id="PS50309">
    <property type="entry name" value="DC"/>
    <property type="match status" value="2"/>
</dbReference>
<dbReference type="PANTHER" id="PTHR24347">
    <property type="entry name" value="SERINE/THREONINE-PROTEIN KINASE"/>
    <property type="match status" value="1"/>
</dbReference>
<sequence>MAVRAAQTVVPKLVTFYKNGDKFFRGYKLAITPQKYRNMETLLNDLTRLLNLPLGARYVLTKTGKAVENLQEFEHGQGYICSSFPKLKNLRYGVGDNLPYWNSSKNANKDKTTSQSTKHYKNFKGHSDEASPRRRSDTIKPRIITVIRYGHKPRRSANVLLNKRTAQTLDQVLDEVTTAIGVWGTNGVRRLYDLTGKRVNDLSDLFKQDDCFIAVGNEKLHLSDLEDIVHGFHLKQSQKTRLPSINSTEESDVSQPDQHKVTPRKLQSKNSVKLPTIRRKSNNDSKVSSPNVDIEFKENKVQKQTANSPPKEGKINSPRNNQNSRSSGNNQALKDANNKNNLNDSAKISQGEAKNSSRSHGLASSWDENNESRKKVENVEDVYTVGEKIGDGNFAIVRIGINKDTKQKHALKIIDRKKIIGKENMLKDEIRIMKACNHENIVKLYNTLDTKFDVYLVMELVTGGDLFDEISNAVKFEEQVASSFAQDIANALDYLHKQNIVHRDLKPENLLVHTSSNGKKQLKLADFGLAVEVRVPLFTVCGTPTYVAPEILEETGYGLKVDIWAAGVILYIMLCGFPPFRSPNKDQDELFDLILAGDYEFLAPYWDEVSEDAKDLVSKLLVVDSKRRFTAQEILSHHWIQDHRKGSKDEELSTPKRDFNARRKFKGAAIAVTSSNRLQNIVQFQFKRGEKLLEQRS</sequence>
<organism evidence="11 12">
    <name type="scientific">Paramuricea clavata</name>
    <name type="common">Red gorgonian</name>
    <name type="synonym">Violescent sea-whip</name>
    <dbReference type="NCBI Taxonomy" id="317549"/>
    <lineage>
        <taxon>Eukaryota</taxon>
        <taxon>Metazoa</taxon>
        <taxon>Cnidaria</taxon>
        <taxon>Anthozoa</taxon>
        <taxon>Octocorallia</taxon>
        <taxon>Malacalcyonacea</taxon>
        <taxon>Plexauridae</taxon>
        <taxon>Paramuricea</taxon>
    </lineage>
</organism>
<evidence type="ECO:0000256" key="6">
    <source>
        <dbReference type="ARBA" id="ARBA00022777"/>
    </source>
</evidence>
<name>A0A7D9ILF5_PARCT</name>
<dbReference type="EMBL" id="CACRXK020006018">
    <property type="protein sequence ID" value="CAB4008095.1"/>
    <property type="molecule type" value="Genomic_DNA"/>
</dbReference>
<evidence type="ECO:0000256" key="9">
    <source>
        <dbReference type="ARBA" id="ARBA00048679"/>
    </source>
</evidence>
<evidence type="ECO:0000256" key="4">
    <source>
        <dbReference type="ARBA" id="ARBA00022679"/>
    </source>
</evidence>
<dbReference type="GO" id="GO:0005524">
    <property type="term" value="F:ATP binding"/>
    <property type="evidence" value="ECO:0007669"/>
    <property type="project" value="UniProtKB-UniRule"/>
</dbReference>
<dbReference type="InterPro" id="IPR011009">
    <property type="entry name" value="Kinase-like_dom_sf"/>
</dbReference>
<keyword evidence="4" id="KW-0808">Transferase</keyword>
<comment type="caution">
    <text evidence="11">The sequence shown here is derived from an EMBL/GenBank/DDBJ whole genome shotgun (WGS) entry which is preliminary data.</text>
</comment>
<dbReference type="EC" id="2.7.11.1" evidence="2"/>
<keyword evidence="7" id="KW-0067">ATP-binding</keyword>
<dbReference type="PROSITE" id="PS50011">
    <property type="entry name" value="PROTEIN_KINASE_DOM"/>
    <property type="match status" value="1"/>
</dbReference>
<dbReference type="GO" id="GO:0035556">
    <property type="term" value="P:intracellular signal transduction"/>
    <property type="evidence" value="ECO:0007669"/>
    <property type="project" value="InterPro"/>
</dbReference>
<feature type="compositionally biased region" description="Polar residues" evidence="10">
    <location>
        <begin position="239"/>
        <end position="256"/>
    </location>
</feature>
<comment type="catalytic activity">
    <reaction evidence="8">
        <text>L-threonyl-[protein] + ATP = O-phospho-L-threonyl-[protein] + ADP + H(+)</text>
        <dbReference type="Rhea" id="RHEA:46608"/>
        <dbReference type="Rhea" id="RHEA-COMP:11060"/>
        <dbReference type="Rhea" id="RHEA-COMP:11605"/>
        <dbReference type="ChEBI" id="CHEBI:15378"/>
        <dbReference type="ChEBI" id="CHEBI:30013"/>
        <dbReference type="ChEBI" id="CHEBI:30616"/>
        <dbReference type="ChEBI" id="CHEBI:61977"/>
        <dbReference type="ChEBI" id="CHEBI:456216"/>
        <dbReference type="EC" id="2.7.11.1"/>
    </reaction>
</comment>
<dbReference type="AlphaFoldDB" id="A0A7D9ILF5"/>
<gene>
    <name evidence="11" type="ORF">PACLA_8A054569</name>
</gene>
<dbReference type="InterPro" id="IPR036572">
    <property type="entry name" value="Doublecortin_dom_sf"/>
</dbReference>
<evidence type="ECO:0000256" key="5">
    <source>
        <dbReference type="ARBA" id="ARBA00022741"/>
    </source>
</evidence>
<evidence type="ECO:0000256" key="2">
    <source>
        <dbReference type="ARBA" id="ARBA00012513"/>
    </source>
</evidence>
<dbReference type="SUPFAM" id="SSF56112">
    <property type="entry name" value="Protein kinase-like (PK-like)"/>
    <property type="match status" value="1"/>
</dbReference>
<dbReference type="SMART" id="SM00220">
    <property type="entry name" value="S_TKc"/>
    <property type="match status" value="1"/>
</dbReference>
<dbReference type="Gene3D" id="1.10.510.10">
    <property type="entry name" value="Transferase(Phosphotransferase) domain 1"/>
    <property type="match status" value="1"/>
</dbReference>
<dbReference type="FunFam" id="1.10.510.10:FF:000066">
    <property type="entry name" value="Serine/threonine-protein kinase DCLK1 isoform 2"/>
    <property type="match status" value="1"/>
</dbReference>
<dbReference type="SUPFAM" id="SSF89837">
    <property type="entry name" value="Doublecortin (DC)"/>
    <property type="match status" value="2"/>
</dbReference>
<dbReference type="Pfam" id="PF00069">
    <property type="entry name" value="Pkinase"/>
    <property type="match status" value="1"/>
</dbReference>
<evidence type="ECO:0000256" key="3">
    <source>
        <dbReference type="ARBA" id="ARBA00022527"/>
    </source>
</evidence>
<evidence type="ECO:0000256" key="1">
    <source>
        <dbReference type="ARBA" id="ARBA00005354"/>
    </source>
</evidence>
<comment type="catalytic activity">
    <reaction evidence="9">
        <text>L-seryl-[protein] + ATP = O-phospho-L-seryl-[protein] + ADP + H(+)</text>
        <dbReference type="Rhea" id="RHEA:17989"/>
        <dbReference type="Rhea" id="RHEA-COMP:9863"/>
        <dbReference type="Rhea" id="RHEA-COMP:11604"/>
        <dbReference type="ChEBI" id="CHEBI:15378"/>
        <dbReference type="ChEBI" id="CHEBI:29999"/>
        <dbReference type="ChEBI" id="CHEBI:30616"/>
        <dbReference type="ChEBI" id="CHEBI:83421"/>
        <dbReference type="ChEBI" id="CHEBI:456216"/>
        <dbReference type="EC" id="2.7.11.1"/>
    </reaction>
</comment>
<evidence type="ECO:0000256" key="7">
    <source>
        <dbReference type="ARBA" id="ARBA00022840"/>
    </source>
</evidence>
<comment type="similarity">
    <text evidence="1">Belongs to the protein kinase superfamily. CAMK Ser/Thr protein kinase family. CaMK subfamily.</text>
</comment>
<keyword evidence="3" id="KW-0723">Serine/threonine-protein kinase</keyword>
<accession>A0A7D9ILF5</accession>
<dbReference type="Gene3D" id="3.30.200.20">
    <property type="entry name" value="Phosphorylase Kinase, domain 1"/>
    <property type="match status" value="1"/>
</dbReference>
<reference evidence="11" key="1">
    <citation type="submission" date="2020-04" db="EMBL/GenBank/DDBJ databases">
        <authorList>
            <person name="Alioto T."/>
            <person name="Alioto T."/>
            <person name="Gomez Garrido J."/>
        </authorList>
    </citation>
    <scope>NUCLEOTIDE SEQUENCE</scope>
    <source>
        <strain evidence="11">A484AB</strain>
    </source>
</reference>
<dbReference type="InterPro" id="IPR017441">
    <property type="entry name" value="Protein_kinase_ATP_BS"/>
</dbReference>
<dbReference type="Pfam" id="PF03607">
    <property type="entry name" value="DCX"/>
    <property type="match status" value="2"/>
</dbReference>
<evidence type="ECO:0000313" key="11">
    <source>
        <dbReference type="EMBL" id="CAB4008095.1"/>
    </source>
</evidence>
<dbReference type="GO" id="GO:0004674">
    <property type="term" value="F:protein serine/threonine kinase activity"/>
    <property type="evidence" value="ECO:0007669"/>
    <property type="project" value="UniProtKB-KW"/>
</dbReference>
<keyword evidence="12" id="KW-1185">Reference proteome</keyword>
<dbReference type="Proteomes" id="UP001152795">
    <property type="component" value="Unassembled WGS sequence"/>
</dbReference>
<dbReference type="InterPro" id="IPR003533">
    <property type="entry name" value="Doublecortin_dom"/>
</dbReference>
<evidence type="ECO:0000256" key="8">
    <source>
        <dbReference type="ARBA" id="ARBA00047899"/>
    </source>
</evidence>
<dbReference type="Gene3D" id="3.10.20.230">
    <property type="entry name" value="Doublecortin domain"/>
    <property type="match status" value="2"/>
</dbReference>
<dbReference type="InterPro" id="IPR000719">
    <property type="entry name" value="Prot_kinase_dom"/>
</dbReference>
<protein>
    <recommendedName>
        <fullName evidence="2">non-specific serine/threonine protein kinase</fullName>
        <ecNumber evidence="2">2.7.11.1</ecNumber>
    </recommendedName>
</protein>
<dbReference type="InterPro" id="IPR008271">
    <property type="entry name" value="Ser/Thr_kinase_AS"/>
</dbReference>
<evidence type="ECO:0000256" key="10">
    <source>
        <dbReference type="SAM" id="MobiDB-lite"/>
    </source>
</evidence>
<dbReference type="OrthoDB" id="1738954at2759"/>
<dbReference type="PROSITE" id="PS00108">
    <property type="entry name" value="PROTEIN_KINASE_ST"/>
    <property type="match status" value="1"/>
</dbReference>
<keyword evidence="6 11" id="KW-0418">Kinase</keyword>
<dbReference type="FunFam" id="3.30.200.20:FF:000042">
    <property type="entry name" value="Aurora kinase A"/>
    <property type="match status" value="1"/>
</dbReference>
<feature type="region of interest" description="Disordered" evidence="10">
    <location>
        <begin position="105"/>
        <end position="135"/>
    </location>
</feature>
<dbReference type="PROSITE" id="PS00107">
    <property type="entry name" value="PROTEIN_KINASE_ATP"/>
    <property type="match status" value="1"/>
</dbReference>
<feature type="compositionally biased region" description="Basic and acidic residues" evidence="10">
    <location>
        <begin position="125"/>
        <end position="135"/>
    </location>
</feature>
<feature type="compositionally biased region" description="Polar residues" evidence="10">
    <location>
        <begin position="346"/>
        <end position="359"/>
    </location>
</feature>
<keyword evidence="5" id="KW-0547">Nucleotide-binding</keyword>
<dbReference type="SMART" id="SM00537">
    <property type="entry name" value="DCX"/>
    <property type="match status" value="2"/>
</dbReference>
<feature type="region of interest" description="Disordered" evidence="10">
    <location>
        <begin position="236"/>
        <end position="375"/>
    </location>
</feature>